<name>A0ABT8BVV5_9VIBR</name>
<evidence type="ECO:0008006" key="4">
    <source>
        <dbReference type="Google" id="ProtNLM"/>
    </source>
</evidence>
<evidence type="ECO:0000313" key="3">
    <source>
        <dbReference type="Proteomes" id="UP001238540"/>
    </source>
</evidence>
<accession>A0ABT8BVV5</accession>
<dbReference type="RefSeq" id="WP_076590790.1">
    <property type="nucleotide sequence ID" value="NZ_JABEYA020000006.1"/>
</dbReference>
<organism evidence="2 3">
    <name type="scientific">Vibrio ostreicida</name>
    <dbReference type="NCBI Taxonomy" id="526588"/>
    <lineage>
        <taxon>Bacteria</taxon>
        <taxon>Pseudomonadati</taxon>
        <taxon>Pseudomonadota</taxon>
        <taxon>Gammaproteobacteria</taxon>
        <taxon>Vibrionales</taxon>
        <taxon>Vibrionaceae</taxon>
        <taxon>Vibrio</taxon>
    </lineage>
</organism>
<keyword evidence="3" id="KW-1185">Reference proteome</keyword>
<feature type="chain" id="PRO_5045880598" description="DUF4440 domain-containing protein" evidence="1">
    <location>
        <begin position="19"/>
        <end position="173"/>
    </location>
</feature>
<gene>
    <name evidence="2" type="ORF">QWZ16_17020</name>
</gene>
<comment type="caution">
    <text evidence="2">The sequence shown here is derived from an EMBL/GenBank/DDBJ whole genome shotgun (WGS) entry which is preliminary data.</text>
</comment>
<dbReference type="EMBL" id="JAUFQC010000027">
    <property type="protein sequence ID" value="MDN3611306.1"/>
    <property type="molecule type" value="Genomic_DNA"/>
</dbReference>
<evidence type="ECO:0000256" key="1">
    <source>
        <dbReference type="SAM" id="SignalP"/>
    </source>
</evidence>
<feature type="signal peptide" evidence="1">
    <location>
        <begin position="1"/>
        <end position="18"/>
    </location>
</feature>
<protein>
    <recommendedName>
        <fullName evidence="4">DUF4440 domain-containing protein</fullName>
    </recommendedName>
</protein>
<evidence type="ECO:0000313" key="2">
    <source>
        <dbReference type="EMBL" id="MDN3611306.1"/>
    </source>
</evidence>
<keyword evidence="1" id="KW-0732">Signal</keyword>
<dbReference type="Proteomes" id="UP001238540">
    <property type="component" value="Unassembled WGS sequence"/>
</dbReference>
<proteinExistence type="predicted"/>
<reference evidence="3" key="1">
    <citation type="journal article" date="2019" name="Int. J. Syst. Evol. Microbiol.">
        <title>The Global Catalogue of Microorganisms (GCM) 10K type strain sequencing project: providing services to taxonomists for standard genome sequencing and annotation.</title>
        <authorList>
            <consortium name="The Broad Institute Genomics Platform"/>
            <consortium name="The Broad Institute Genome Sequencing Center for Infectious Disease"/>
            <person name="Wu L."/>
            <person name="Ma J."/>
        </authorList>
    </citation>
    <scope>NUCLEOTIDE SEQUENCE [LARGE SCALE GENOMIC DNA]</scope>
    <source>
        <strain evidence="3">CECT 7398</strain>
    </source>
</reference>
<sequence length="173" mass="19519">MRTVLLTILAILPSFSFAEPLSDHEAANITAATDTIIEAMLNSDFKTVIDYMPRKLIDKVGDDEKLIEATAALFRQLESKGLTVSEFTYQMPKEKMETSLNTLVLIPTQMVITSDAVTMKSNSYFIASKAQGHDAWEFIDASGIRNRKRLEFLFPEYPKDQDIPQATHEVIEK</sequence>